<dbReference type="EMBL" id="MF417873">
    <property type="protein sequence ID" value="ASN68154.1"/>
    <property type="molecule type" value="Genomic_DNA"/>
</dbReference>
<accession>A0A2H4IZT5</accession>
<dbReference type="EMBL" id="MF417884">
    <property type="protein sequence ID" value="ASN68991.1"/>
    <property type="molecule type" value="Genomic_DNA"/>
</dbReference>
<reference evidence="1" key="1">
    <citation type="submission" date="2017-06" db="EMBL/GenBank/DDBJ databases">
        <title>Novel phages from South African skin metaviromes.</title>
        <authorList>
            <person name="van Zyl L.J."/>
            <person name="Abrahams Y."/>
            <person name="Stander E.A."/>
            <person name="Kirby B.M."/>
            <person name="Clavaud C."/>
            <person name="Farcet C."/>
            <person name="Breton L."/>
            <person name="Trindade M.I."/>
        </authorList>
    </citation>
    <scope>NUCLEOTIDE SEQUENCE</scope>
</reference>
<proteinExistence type="predicted"/>
<evidence type="ECO:0000313" key="2">
    <source>
        <dbReference type="EMBL" id="ASN68858.1"/>
    </source>
</evidence>
<dbReference type="EMBL" id="MF417883">
    <property type="protein sequence ID" value="ASN68917.1"/>
    <property type="molecule type" value="Genomic_DNA"/>
</dbReference>
<evidence type="ECO:0000313" key="1">
    <source>
        <dbReference type="EMBL" id="ASN68154.1"/>
    </source>
</evidence>
<name>A0A2H4IZT5_9CAUD</name>
<organism evidence="1">
    <name type="scientific">uncultured Caudovirales phage</name>
    <dbReference type="NCBI Taxonomy" id="2100421"/>
    <lineage>
        <taxon>Viruses</taxon>
        <taxon>Duplodnaviria</taxon>
        <taxon>Heunggongvirae</taxon>
        <taxon>Uroviricota</taxon>
        <taxon>Caudoviricetes</taxon>
        <taxon>Peduoviridae</taxon>
        <taxon>Maltschvirus</taxon>
        <taxon>Maltschvirus maltsch</taxon>
    </lineage>
</organism>
<protein>
    <submittedName>
        <fullName evidence="1">Uncharacterized protein</fullName>
    </submittedName>
</protein>
<evidence type="ECO:0000313" key="3">
    <source>
        <dbReference type="EMBL" id="ASN68917.1"/>
    </source>
</evidence>
<sequence>MTNKELIAKLKKLPPNAVVFVQATDQSAHESEGQVRAVELIEELAAAENVELAIALRG</sequence>
<evidence type="ECO:0000313" key="4">
    <source>
        <dbReference type="EMBL" id="ASN68991.1"/>
    </source>
</evidence>
<dbReference type="EMBL" id="MF417882">
    <property type="protein sequence ID" value="ASN68858.1"/>
    <property type="molecule type" value="Genomic_DNA"/>
</dbReference>
<gene>
    <name evidence="2" type="ORF">10F10_35</name>
    <name evidence="3" type="ORF">7F11_21</name>
    <name evidence="1" type="ORF">7S5_33</name>
    <name evidence="4" type="ORF">8AX2_20</name>
</gene>